<name>A0ABW3TNN4_9MICO</name>
<protein>
    <submittedName>
        <fullName evidence="1">Uncharacterized protein</fullName>
    </submittedName>
</protein>
<keyword evidence="2" id="KW-1185">Reference proteome</keyword>
<dbReference type="Proteomes" id="UP001597181">
    <property type="component" value="Unassembled WGS sequence"/>
</dbReference>
<comment type="caution">
    <text evidence="1">The sequence shown here is derived from an EMBL/GenBank/DDBJ whole genome shotgun (WGS) entry which is preliminary data.</text>
</comment>
<gene>
    <name evidence="1" type="ORF">ACFQ3U_09325</name>
</gene>
<proteinExistence type="predicted"/>
<accession>A0ABW3TNN4</accession>
<sequence>MEHLNAVASFRWLEHAVWRCKSLIAVGIFLAERSPLVGDVRMLVGIWLLMSHYFERKVLLLFGILPPILLRESYGLFLSPAQRSIIGDGETACFDGDGSCFHGARHAVLGDRSAPRSR</sequence>
<evidence type="ECO:0000313" key="2">
    <source>
        <dbReference type="Proteomes" id="UP001597181"/>
    </source>
</evidence>
<reference evidence="2" key="1">
    <citation type="journal article" date="2019" name="Int. J. Syst. Evol. Microbiol.">
        <title>The Global Catalogue of Microorganisms (GCM) 10K type strain sequencing project: providing services to taxonomists for standard genome sequencing and annotation.</title>
        <authorList>
            <consortium name="The Broad Institute Genomics Platform"/>
            <consortium name="The Broad Institute Genome Sequencing Center for Infectious Disease"/>
            <person name="Wu L."/>
            <person name="Ma J."/>
        </authorList>
    </citation>
    <scope>NUCLEOTIDE SEQUENCE [LARGE SCALE GENOMIC DNA]</scope>
    <source>
        <strain evidence="2">CCUG 50213</strain>
    </source>
</reference>
<dbReference type="EMBL" id="JBHTLY010000003">
    <property type="protein sequence ID" value="MFD1202093.1"/>
    <property type="molecule type" value="Genomic_DNA"/>
</dbReference>
<organism evidence="1 2">
    <name type="scientific">Leucobacter albus</name>
    <dbReference type="NCBI Taxonomy" id="272210"/>
    <lineage>
        <taxon>Bacteria</taxon>
        <taxon>Bacillati</taxon>
        <taxon>Actinomycetota</taxon>
        <taxon>Actinomycetes</taxon>
        <taxon>Micrococcales</taxon>
        <taxon>Microbacteriaceae</taxon>
        <taxon>Leucobacter</taxon>
    </lineage>
</organism>
<dbReference type="RefSeq" id="WP_343961654.1">
    <property type="nucleotide sequence ID" value="NZ_BAAAKZ010000013.1"/>
</dbReference>
<evidence type="ECO:0000313" key="1">
    <source>
        <dbReference type="EMBL" id="MFD1202093.1"/>
    </source>
</evidence>